<keyword evidence="6" id="KW-1185">Reference proteome</keyword>
<feature type="region of interest" description="Disordered" evidence="4">
    <location>
        <begin position="23"/>
        <end position="62"/>
    </location>
</feature>
<name>A0AAD4N0M1_9BILA</name>
<dbReference type="InterPro" id="IPR013906">
    <property type="entry name" value="eIF3j"/>
</dbReference>
<evidence type="ECO:0000313" key="5">
    <source>
        <dbReference type="EMBL" id="KAI1710827.1"/>
    </source>
</evidence>
<dbReference type="AlphaFoldDB" id="A0AAD4N0M1"/>
<organism evidence="5 6">
    <name type="scientific">Ditylenchus destructor</name>
    <dbReference type="NCBI Taxonomy" id="166010"/>
    <lineage>
        <taxon>Eukaryota</taxon>
        <taxon>Metazoa</taxon>
        <taxon>Ecdysozoa</taxon>
        <taxon>Nematoda</taxon>
        <taxon>Chromadorea</taxon>
        <taxon>Rhabditida</taxon>
        <taxon>Tylenchina</taxon>
        <taxon>Tylenchomorpha</taxon>
        <taxon>Sphaerularioidea</taxon>
        <taxon>Anguinidae</taxon>
        <taxon>Anguininae</taxon>
        <taxon>Ditylenchus</taxon>
    </lineage>
</organism>
<feature type="compositionally biased region" description="Low complexity" evidence="4">
    <location>
        <begin position="43"/>
        <end position="54"/>
    </location>
</feature>
<evidence type="ECO:0000256" key="4">
    <source>
        <dbReference type="SAM" id="MobiDB-lite"/>
    </source>
</evidence>
<feature type="compositionally biased region" description="Basic and acidic residues" evidence="4">
    <location>
        <begin position="25"/>
        <end position="42"/>
    </location>
</feature>
<dbReference type="EMBL" id="JAKKPZ010000024">
    <property type="protein sequence ID" value="KAI1710827.1"/>
    <property type="molecule type" value="Genomic_DNA"/>
</dbReference>
<feature type="region of interest" description="Disordered" evidence="4">
    <location>
        <begin position="157"/>
        <end position="187"/>
    </location>
</feature>
<dbReference type="GO" id="GO:0003743">
    <property type="term" value="F:translation initiation factor activity"/>
    <property type="evidence" value="ECO:0007669"/>
    <property type="project" value="UniProtKB-KW"/>
</dbReference>
<comment type="caution">
    <text evidence="5">The sequence shown here is derived from an EMBL/GenBank/DDBJ whole genome shotgun (WGS) entry which is preliminary data.</text>
</comment>
<dbReference type="Gene3D" id="1.10.246.60">
    <property type="entry name" value="Eukaryotic translation initiation factor 3 like domains"/>
    <property type="match status" value="1"/>
</dbReference>
<dbReference type="PANTHER" id="PTHR21681:SF0">
    <property type="entry name" value="EUKARYOTIC TRANSLATION INITIATION FACTOR 3 SUBUNIT J"/>
    <property type="match status" value="1"/>
</dbReference>
<protein>
    <submittedName>
        <fullName evidence="5">Translation initiation factor eIF3 subunit domain-containing protein</fullName>
    </submittedName>
</protein>
<dbReference type="InterPro" id="IPR023194">
    <property type="entry name" value="eIF3-like_dom_sf"/>
</dbReference>
<dbReference type="Proteomes" id="UP001201812">
    <property type="component" value="Unassembled WGS sequence"/>
</dbReference>
<dbReference type="Pfam" id="PF08597">
    <property type="entry name" value="eIF3_subunit"/>
    <property type="match status" value="1"/>
</dbReference>
<sequence length="209" mass="23788">MDDDWDADDFDPTAQLADKLVTVGLDDKMKKEKEPEKTEATKAGRSGSNAGRSSPPDGELTEAQKLELQKESDADLAMDLFGFKADKQKTWEDLRNPGDFKEHAQLMGEKIASKSSNPNYLLFTNSLTEHMCQPMTKIQLQTIRDTVQQYITAIEKREAEEKKQAPVSAKPNQKGKSGNKKTVNKEKFEDYVSDEFDEYDSTMDREYFR</sequence>
<evidence type="ECO:0000313" key="6">
    <source>
        <dbReference type="Proteomes" id="UP001201812"/>
    </source>
</evidence>
<reference evidence="5" key="1">
    <citation type="submission" date="2022-01" db="EMBL/GenBank/DDBJ databases">
        <title>Genome Sequence Resource for Two Populations of Ditylenchus destructor, the Migratory Endoparasitic Phytonematode.</title>
        <authorList>
            <person name="Zhang H."/>
            <person name="Lin R."/>
            <person name="Xie B."/>
        </authorList>
    </citation>
    <scope>NUCLEOTIDE SEQUENCE</scope>
    <source>
        <strain evidence="5">BazhouSP</strain>
    </source>
</reference>
<keyword evidence="3" id="KW-0648">Protein biosynthesis</keyword>
<evidence type="ECO:0000256" key="1">
    <source>
        <dbReference type="ARBA" id="ARBA00022490"/>
    </source>
</evidence>
<evidence type="ECO:0000256" key="3">
    <source>
        <dbReference type="ARBA" id="ARBA00022917"/>
    </source>
</evidence>
<proteinExistence type="predicted"/>
<gene>
    <name evidence="5" type="ORF">DdX_10528</name>
</gene>
<keyword evidence="2 5" id="KW-0396">Initiation factor</keyword>
<dbReference type="GO" id="GO:0005852">
    <property type="term" value="C:eukaryotic translation initiation factor 3 complex"/>
    <property type="evidence" value="ECO:0007669"/>
    <property type="project" value="InterPro"/>
</dbReference>
<keyword evidence="1" id="KW-0963">Cytoplasm</keyword>
<evidence type="ECO:0000256" key="2">
    <source>
        <dbReference type="ARBA" id="ARBA00022540"/>
    </source>
</evidence>
<accession>A0AAD4N0M1</accession>
<dbReference type="PANTHER" id="PTHR21681">
    <property type="entry name" value="EUKARYOTIC TRANSLATION INITIATION FACTOR 3 SUBUNIT J"/>
    <property type="match status" value="1"/>
</dbReference>